<gene>
    <name evidence="2" type="ORF">SDC9_16608</name>
</gene>
<dbReference type="EMBL" id="VSSQ01000055">
    <property type="protein sequence ID" value="MPL70846.1"/>
    <property type="molecule type" value="Genomic_DNA"/>
</dbReference>
<proteinExistence type="predicted"/>
<comment type="caution">
    <text evidence="2">The sequence shown here is derived from an EMBL/GenBank/DDBJ whole genome shotgun (WGS) entry which is preliminary data.</text>
</comment>
<dbReference type="PANTHER" id="PTHR30024">
    <property type="entry name" value="ALIPHATIC SULFONATES-BINDING PROTEIN-RELATED"/>
    <property type="match status" value="1"/>
</dbReference>
<evidence type="ECO:0000259" key="1">
    <source>
        <dbReference type="Pfam" id="PF09084"/>
    </source>
</evidence>
<sequence>MARKKLIYTALLVLFAARAITAQAQGAGTAKEISGASAEASGGALRLGVFADADSLPFLLCERDKLFAQEGVNVELLRFQSAVERDSAFQAGALDGMISDILAAQLSVQGGFPLKITSLTDGRYGIAAAPGSEIKSLGELAGKSIATSRNSVIHYMIDKLLSDAGVPEDKILISPVPKMPIRLEMLLGGMVSAAGLPEPFLTTAATRGARILAATDDYGMGLGVLLFSEKSLREKLPLVEKLYKAYWKAAGRINASPDTYRSLLVEAAGFSKEAAAVYTFVVYQRPRLPSMADLNAAIEWLNKKGLLSGRADPRLLLDPRPIASL</sequence>
<evidence type="ECO:0000313" key="2">
    <source>
        <dbReference type="EMBL" id="MPL70846.1"/>
    </source>
</evidence>
<dbReference type="Pfam" id="PF09084">
    <property type="entry name" value="NMT1"/>
    <property type="match status" value="1"/>
</dbReference>
<dbReference type="AlphaFoldDB" id="A0A644TV29"/>
<reference evidence="2" key="1">
    <citation type="submission" date="2019-08" db="EMBL/GenBank/DDBJ databases">
        <authorList>
            <person name="Kucharzyk K."/>
            <person name="Murdoch R.W."/>
            <person name="Higgins S."/>
            <person name="Loffler F."/>
        </authorList>
    </citation>
    <scope>NUCLEOTIDE SEQUENCE</scope>
</reference>
<accession>A0A644TV29</accession>
<dbReference type="SUPFAM" id="SSF53850">
    <property type="entry name" value="Periplasmic binding protein-like II"/>
    <property type="match status" value="1"/>
</dbReference>
<dbReference type="Gene3D" id="3.40.190.10">
    <property type="entry name" value="Periplasmic binding protein-like II"/>
    <property type="match status" value="2"/>
</dbReference>
<feature type="domain" description="SsuA/THI5-like" evidence="1">
    <location>
        <begin position="56"/>
        <end position="258"/>
    </location>
</feature>
<protein>
    <recommendedName>
        <fullName evidence="1">SsuA/THI5-like domain-containing protein</fullName>
    </recommendedName>
</protein>
<dbReference type="InterPro" id="IPR015168">
    <property type="entry name" value="SsuA/THI5"/>
</dbReference>
<organism evidence="2">
    <name type="scientific">bioreactor metagenome</name>
    <dbReference type="NCBI Taxonomy" id="1076179"/>
    <lineage>
        <taxon>unclassified sequences</taxon>
        <taxon>metagenomes</taxon>
        <taxon>ecological metagenomes</taxon>
    </lineage>
</organism>
<name>A0A644TV29_9ZZZZ</name>